<dbReference type="AlphaFoldDB" id="A0A9D2KYZ6"/>
<evidence type="ECO:0000313" key="3">
    <source>
        <dbReference type="EMBL" id="HJA91814.1"/>
    </source>
</evidence>
<evidence type="ECO:0000259" key="2">
    <source>
        <dbReference type="Pfam" id="PF13518"/>
    </source>
</evidence>
<proteinExistence type="predicted"/>
<feature type="domain" description="Insertion element IS150 protein InsJ-like helix-turn-helix" evidence="2">
    <location>
        <begin position="15"/>
        <end position="59"/>
    </location>
</feature>
<sequence>MASITQDMRYRLSLIRYAEKYGVSKAAVKYKTNRKYIYRWKRRYDGSWDSLRDRSRRPHHHPSQHTPQEIKLIQDMRRRNPHDGLVVFWVKLR</sequence>
<evidence type="ECO:0000313" key="4">
    <source>
        <dbReference type="Proteomes" id="UP000886858"/>
    </source>
</evidence>
<protein>
    <submittedName>
        <fullName evidence="3">Helix-turn-helix domain-containing protein</fullName>
    </submittedName>
</protein>
<gene>
    <name evidence="3" type="ORF">H9717_01635</name>
</gene>
<dbReference type="EMBL" id="DWYY01000022">
    <property type="protein sequence ID" value="HJA91814.1"/>
    <property type="molecule type" value="Genomic_DNA"/>
</dbReference>
<dbReference type="InterPro" id="IPR009057">
    <property type="entry name" value="Homeodomain-like_sf"/>
</dbReference>
<reference evidence="3" key="2">
    <citation type="submission" date="2021-04" db="EMBL/GenBank/DDBJ databases">
        <authorList>
            <person name="Gilroy R."/>
        </authorList>
    </citation>
    <scope>NUCLEOTIDE SEQUENCE</scope>
    <source>
        <strain evidence="3">CHK179-7159</strain>
    </source>
</reference>
<feature type="compositionally biased region" description="Basic residues" evidence="1">
    <location>
        <begin position="54"/>
        <end position="63"/>
    </location>
</feature>
<dbReference type="Pfam" id="PF13518">
    <property type="entry name" value="HTH_28"/>
    <property type="match status" value="1"/>
</dbReference>
<dbReference type="SUPFAM" id="SSF46689">
    <property type="entry name" value="Homeodomain-like"/>
    <property type="match status" value="1"/>
</dbReference>
<name>A0A9D2KYZ6_9FIRM</name>
<feature type="region of interest" description="Disordered" evidence="1">
    <location>
        <begin position="49"/>
        <end position="69"/>
    </location>
</feature>
<comment type="caution">
    <text evidence="3">The sequence shown here is derived from an EMBL/GenBank/DDBJ whole genome shotgun (WGS) entry which is preliminary data.</text>
</comment>
<accession>A0A9D2KYZ6</accession>
<dbReference type="InterPro" id="IPR055247">
    <property type="entry name" value="InsJ-like_HTH"/>
</dbReference>
<reference evidence="3" key="1">
    <citation type="journal article" date="2021" name="PeerJ">
        <title>Extensive microbial diversity within the chicken gut microbiome revealed by metagenomics and culture.</title>
        <authorList>
            <person name="Gilroy R."/>
            <person name="Ravi A."/>
            <person name="Getino M."/>
            <person name="Pursley I."/>
            <person name="Horton D.L."/>
            <person name="Alikhan N.F."/>
            <person name="Baker D."/>
            <person name="Gharbi K."/>
            <person name="Hall N."/>
            <person name="Watson M."/>
            <person name="Adriaenssens E.M."/>
            <person name="Foster-Nyarko E."/>
            <person name="Jarju S."/>
            <person name="Secka A."/>
            <person name="Antonio M."/>
            <person name="Oren A."/>
            <person name="Chaudhuri R.R."/>
            <person name="La Ragione R."/>
            <person name="Hildebrand F."/>
            <person name="Pallen M.J."/>
        </authorList>
    </citation>
    <scope>NUCLEOTIDE SEQUENCE</scope>
    <source>
        <strain evidence="3">CHK179-7159</strain>
    </source>
</reference>
<feature type="non-terminal residue" evidence="3">
    <location>
        <position position="93"/>
    </location>
</feature>
<evidence type="ECO:0000256" key="1">
    <source>
        <dbReference type="SAM" id="MobiDB-lite"/>
    </source>
</evidence>
<dbReference type="Proteomes" id="UP000886858">
    <property type="component" value="Unassembled WGS sequence"/>
</dbReference>
<organism evidence="3 4">
    <name type="scientific">Candidatus Eisenbergiella merdipullorum</name>
    <dbReference type="NCBI Taxonomy" id="2838553"/>
    <lineage>
        <taxon>Bacteria</taxon>
        <taxon>Bacillati</taxon>
        <taxon>Bacillota</taxon>
        <taxon>Clostridia</taxon>
        <taxon>Lachnospirales</taxon>
        <taxon>Lachnospiraceae</taxon>
        <taxon>Eisenbergiella</taxon>
    </lineage>
</organism>